<protein>
    <submittedName>
        <fullName evidence="1">Uncharacterized protein</fullName>
    </submittedName>
</protein>
<dbReference type="VEuPathDB" id="FungiDB:SPSK_05287"/>
<accession>A0A0F2LTF3</accession>
<reference evidence="1 2" key="1">
    <citation type="journal article" date="2014" name="BMC Genomics">
        <title>Comparative genomics of the major fungal agents of human and animal Sporotrichosis: Sporothrix schenckii and Sporothrix brasiliensis.</title>
        <authorList>
            <person name="Teixeira M.M."/>
            <person name="de Almeida L.G."/>
            <person name="Kubitschek-Barreira P."/>
            <person name="Alves F.L."/>
            <person name="Kioshima E.S."/>
            <person name="Abadio A.K."/>
            <person name="Fernandes L."/>
            <person name="Derengowski L.S."/>
            <person name="Ferreira K.S."/>
            <person name="Souza R.C."/>
            <person name="Ruiz J.C."/>
            <person name="de Andrade N.C."/>
            <person name="Paes H.C."/>
            <person name="Nicola A.M."/>
            <person name="Albuquerque P."/>
            <person name="Gerber A.L."/>
            <person name="Martins V.P."/>
            <person name="Peconick L.D."/>
            <person name="Neto A.V."/>
            <person name="Chaucanez C.B."/>
            <person name="Silva P.A."/>
            <person name="Cunha O.L."/>
            <person name="de Oliveira F.F."/>
            <person name="dos Santos T.C."/>
            <person name="Barros A.L."/>
            <person name="Soares M.A."/>
            <person name="de Oliveira L.M."/>
            <person name="Marini M.M."/>
            <person name="Villalobos-Duno H."/>
            <person name="Cunha M.M."/>
            <person name="de Hoog S."/>
            <person name="da Silveira J.F."/>
            <person name="Henrissat B."/>
            <person name="Nino-Vega G.A."/>
            <person name="Cisalpino P.S."/>
            <person name="Mora-Montes H.M."/>
            <person name="Almeida S.R."/>
            <person name="Stajich J.E."/>
            <person name="Lopes-Bezerra L.M."/>
            <person name="Vasconcelos A.T."/>
            <person name="Felipe M.S."/>
        </authorList>
    </citation>
    <scope>NUCLEOTIDE SEQUENCE [LARGE SCALE GENOMIC DNA]</scope>
    <source>
        <strain evidence="1 2">1099-18</strain>
    </source>
</reference>
<dbReference type="Proteomes" id="UP000033710">
    <property type="component" value="Unassembled WGS sequence"/>
</dbReference>
<evidence type="ECO:0000313" key="1">
    <source>
        <dbReference type="EMBL" id="KJR80758.1"/>
    </source>
</evidence>
<sequence length="417" mass="46177">MSQVGVRSVTNNHNNYDDVGLLVGQSTVEAILADSEVKRELAEDEQWPMYQTDVSVLSLDRSGEVGSHPTIQQEQFTCDEVAATASADDNDSAGLPAAPSPELNWINLKLVITSGSPSAVTAAVNISRDLLTRLARSLQDVADQTQAEGASYWARFVRELFLDNSRNWCHTAPCPEADAFVTYNGYGWAQAIDAQVIKIELILHNITMHGHKLEIDCAEHERRHGVLLQQYNEAQGKFLRVKTELDAVAAKCWGFMRGVSDAGSKEQPKLQQKHKARGAKNEALQHEEDSVQVGAQLWRHVDQYDILTQDIAALHAALQSCADRVTLLKQQKRDLMPRKAAIRKEMAAAVSLQRGRKRLLNVLLVLVSVTTWATALAVAGCTAEECPVQKALLDLLRTADEAWLPLRWWPHVTLGHC</sequence>
<proteinExistence type="predicted"/>
<dbReference type="RefSeq" id="XP_016583434.1">
    <property type="nucleotide sequence ID" value="XM_016732037.1"/>
</dbReference>
<reference evidence="1 2" key="2">
    <citation type="journal article" date="2015" name="Eukaryot. Cell">
        <title>Asexual propagation of a virulent clone complex in a human and feline outbreak of sporotrichosis.</title>
        <authorList>
            <person name="Teixeira Mde M."/>
            <person name="Rodrigues A.M."/>
            <person name="Tsui C.K."/>
            <person name="de Almeida L.G."/>
            <person name="Van Diepeningen A.D."/>
            <person name="van den Ende B.G."/>
            <person name="Fernandes G.F."/>
            <person name="Kano R."/>
            <person name="Hamelin R.C."/>
            <person name="Lopes-Bezerra L.M."/>
            <person name="Vasconcelos A.T."/>
            <person name="de Hoog S."/>
            <person name="de Camargo Z.P."/>
            <person name="Felipe M.S."/>
        </authorList>
    </citation>
    <scope>NUCLEOTIDE SEQUENCE [LARGE SCALE GENOMIC DNA]</scope>
    <source>
        <strain evidence="1 2">1099-18</strain>
    </source>
</reference>
<organism evidence="1 2">
    <name type="scientific">Sporothrix schenckii 1099-18</name>
    <dbReference type="NCBI Taxonomy" id="1397361"/>
    <lineage>
        <taxon>Eukaryota</taxon>
        <taxon>Fungi</taxon>
        <taxon>Dikarya</taxon>
        <taxon>Ascomycota</taxon>
        <taxon>Pezizomycotina</taxon>
        <taxon>Sordariomycetes</taxon>
        <taxon>Sordariomycetidae</taxon>
        <taxon>Ophiostomatales</taxon>
        <taxon>Ophiostomataceae</taxon>
        <taxon>Sporothrix</taxon>
    </lineage>
</organism>
<dbReference type="AlphaFoldDB" id="A0A0F2LTF3"/>
<dbReference type="KEGG" id="ssck:SPSK_05287"/>
<dbReference type="EMBL" id="AXCR01000012">
    <property type="protein sequence ID" value="KJR80758.1"/>
    <property type="molecule type" value="Genomic_DNA"/>
</dbReference>
<dbReference type="GeneID" id="27667314"/>
<name>A0A0F2LTF3_SPOSC</name>
<evidence type="ECO:0000313" key="2">
    <source>
        <dbReference type="Proteomes" id="UP000033710"/>
    </source>
</evidence>
<gene>
    <name evidence="1" type="ORF">SPSK_05287</name>
</gene>
<dbReference type="OrthoDB" id="10304886at2759"/>
<comment type="caution">
    <text evidence="1">The sequence shown here is derived from an EMBL/GenBank/DDBJ whole genome shotgun (WGS) entry which is preliminary data.</text>
</comment>